<feature type="coiled-coil region" evidence="1">
    <location>
        <begin position="42"/>
        <end position="135"/>
    </location>
</feature>
<evidence type="ECO:0000313" key="2">
    <source>
        <dbReference type="EMBL" id="MDG5754721.1"/>
    </source>
</evidence>
<evidence type="ECO:0000313" key="3">
    <source>
        <dbReference type="Proteomes" id="UP001218246"/>
    </source>
</evidence>
<reference evidence="2 3" key="1">
    <citation type="submission" date="2023-04" db="EMBL/GenBank/DDBJ databases">
        <title>Ectobacillus antri isolated from activated sludge.</title>
        <authorList>
            <person name="Yan P."/>
            <person name="Liu X."/>
        </authorList>
    </citation>
    <scope>NUCLEOTIDE SEQUENCE [LARGE SCALE GENOMIC DNA]</scope>
    <source>
        <strain evidence="2 3">C18H</strain>
    </source>
</reference>
<comment type="caution">
    <text evidence="2">The sequence shown here is derived from an EMBL/GenBank/DDBJ whole genome shotgun (WGS) entry which is preliminary data.</text>
</comment>
<name>A0ABT6H8D1_9BACI</name>
<dbReference type="EMBL" id="JARULN010000012">
    <property type="protein sequence ID" value="MDG5754721.1"/>
    <property type="molecule type" value="Genomic_DNA"/>
</dbReference>
<keyword evidence="3" id="KW-1185">Reference proteome</keyword>
<accession>A0ABT6H8D1</accession>
<proteinExistence type="predicted"/>
<evidence type="ECO:0000256" key="1">
    <source>
        <dbReference type="SAM" id="Coils"/>
    </source>
</evidence>
<keyword evidence="1" id="KW-0175">Coiled coil</keyword>
<gene>
    <name evidence="2" type="ORF">P6P90_12155</name>
</gene>
<organism evidence="2 3">
    <name type="scientific">Ectobacillus antri</name>
    <dbReference type="NCBI Taxonomy" id="2486280"/>
    <lineage>
        <taxon>Bacteria</taxon>
        <taxon>Bacillati</taxon>
        <taxon>Bacillota</taxon>
        <taxon>Bacilli</taxon>
        <taxon>Bacillales</taxon>
        <taxon>Bacillaceae</taxon>
        <taxon>Ectobacillus</taxon>
    </lineage>
</organism>
<dbReference type="Proteomes" id="UP001218246">
    <property type="component" value="Unassembled WGS sequence"/>
</dbReference>
<dbReference type="RefSeq" id="WP_124565660.1">
    <property type="nucleotide sequence ID" value="NZ_JARRRY010000012.1"/>
</dbReference>
<protein>
    <submittedName>
        <fullName evidence="2">Uncharacterized protein</fullName>
    </submittedName>
</protein>
<sequence length="216" mass="23256">MRIWKSKSLWGAIGAVALSSGIAYQLGTIPADVKVKDATFTYEELLTDTAAKEKTLASLKQEVTKTTDKLEGLNIEWKQREKEFADAKALVASKASLEAEITAKQNEVSGKAAELTKLASEVEAKQAELQKLTDGITLKKQEPKKLGAGTWYAGKDIPAGRYKITGNSNFVTFSASGKLKVNTILGSQWGIESYVADLADGDIIETHGGATFQAIE</sequence>